<dbReference type="EMBL" id="JAABOA010005833">
    <property type="protein sequence ID" value="KAF9573105.1"/>
    <property type="molecule type" value="Genomic_DNA"/>
</dbReference>
<evidence type="ECO:0000313" key="2">
    <source>
        <dbReference type="Proteomes" id="UP000780801"/>
    </source>
</evidence>
<gene>
    <name evidence="1" type="ORF">BGW38_008461</name>
</gene>
<evidence type="ECO:0000313" key="1">
    <source>
        <dbReference type="EMBL" id="KAF9573105.1"/>
    </source>
</evidence>
<feature type="non-terminal residue" evidence="1">
    <location>
        <position position="1"/>
    </location>
</feature>
<dbReference type="Proteomes" id="UP000780801">
    <property type="component" value="Unassembled WGS sequence"/>
</dbReference>
<name>A0A9P6FKA4_9FUNG</name>
<proteinExistence type="predicted"/>
<keyword evidence="2" id="KW-1185">Reference proteome</keyword>
<dbReference type="AlphaFoldDB" id="A0A9P6FKA4"/>
<protein>
    <submittedName>
        <fullName evidence="1">Uncharacterized protein</fullName>
    </submittedName>
</protein>
<sequence>VDPPQAVDVGFDVQDGPLDEDFVIHEAGPLDDGHDYVLEEEDIVMAEQVEVEESAVGSGSDDPQPAVVLDEVLDGPLEGEEENPEWILDYVEDNMMALGAISLSAITFWAVTTGIKAAWNLFGLWSGRI</sequence>
<organism evidence="1 2">
    <name type="scientific">Lunasporangiospora selenospora</name>
    <dbReference type="NCBI Taxonomy" id="979761"/>
    <lineage>
        <taxon>Eukaryota</taxon>
        <taxon>Fungi</taxon>
        <taxon>Fungi incertae sedis</taxon>
        <taxon>Mucoromycota</taxon>
        <taxon>Mortierellomycotina</taxon>
        <taxon>Mortierellomycetes</taxon>
        <taxon>Mortierellales</taxon>
        <taxon>Mortierellaceae</taxon>
        <taxon>Lunasporangiospora</taxon>
    </lineage>
</organism>
<reference evidence="1" key="1">
    <citation type="journal article" date="2020" name="Fungal Divers.">
        <title>Resolving the Mortierellaceae phylogeny through synthesis of multi-gene phylogenetics and phylogenomics.</title>
        <authorList>
            <person name="Vandepol N."/>
            <person name="Liber J."/>
            <person name="Desiro A."/>
            <person name="Na H."/>
            <person name="Kennedy M."/>
            <person name="Barry K."/>
            <person name="Grigoriev I.V."/>
            <person name="Miller A.N."/>
            <person name="O'Donnell K."/>
            <person name="Stajich J.E."/>
            <person name="Bonito G."/>
        </authorList>
    </citation>
    <scope>NUCLEOTIDE SEQUENCE</scope>
    <source>
        <strain evidence="1">KOD1015</strain>
    </source>
</reference>
<comment type="caution">
    <text evidence="1">The sequence shown here is derived from an EMBL/GenBank/DDBJ whole genome shotgun (WGS) entry which is preliminary data.</text>
</comment>
<accession>A0A9P6FKA4</accession>